<feature type="compositionally biased region" description="Acidic residues" evidence="3">
    <location>
        <begin position="103"/>
        <end position="124"/>
    </location>
</feature>
<feature type="region of interest" description="Disordered" evidence="3">
    <location>
        <begin position="163"/>
        <end position="200"/>
    </location>
</feature>
<feature type="region of interest" description="Disordered" evidence="3">
    <location>
        <begin position="1"/>
        <end position="125"/>
    </location>
</feature>
<dbReference type="EMBL" id="JANBOI010000530">
    <property type="protein sequence ID" value="KAJ1729936.1"/>
    <property type="molecule type" value="Genomic_DNA"/>
</dbReference>
<dbReference type="GO" id="GO:0006334">
    <property type="term" value="P:nucleosome assembly"/>
    <property type="evidence" value="ECO:0007669"/>
    <property type="project" value="TreeGrafter"/>
</dbReference>
<dbReference type="InterPro" id="IPR013256">
    <property type="entry name" value="Chromatin_SPT2"/>
</dbReference>
<dbReference type="Proteomes" id="UP001143981">
    <property type="component" value="Unassembled WGS sequence"/>
</dbReference>
<comment type="caution">
    <text evidence="4">The sequence shown here is derived from an EMBL/GenBank/DDBJ whole genome shotgun (WGS) entry which is preliminary data.</text>
</comment>
<dbReference type="AlphaFoldDB" id="A0A9W7YBI2"/>
<organism evidence="4 5">
    <name type="scientific">Coemansia biformis</name>
    <dbReference type="NCBI Taxonomy" id="1286918"/>
    <lineage>
        <taxon>Eukaryota</taxon>
        <taxon>Fungi</taxon>
        <taxon>Fungi incertae sedis</taxon>
        <taxon>Zoopagomycota</taxon>
        <taxon>Kickxellomycotina</taxon>
        <taxon>Kickxellomycetes</taxon>
        <taxon>Kickxellales</taxon>
        <taxon>Kickxellaceae</taxon>
        <taxon>Coemansia</taxon>
    </lineage>
</organism>
<feature type="compositionally biased region" description="Basic and acidic residues" evidence="3">
    <location>
        <begin position="1"/>
        <end position="14"/>
    </location>
</feature>
<dbReference type="Pfam" id="PF08243">
    <property type="entry name" value="SPT2"/>
    <property type="match status" value="1"/>
</dbReference>
<feature type="compositionally biased region" description="Basic residues" evidence="3">
    <location>
        <begin position="189"/>
        <end position="200"/>
    </location>
</feature>
<name>A0A9W7YBI2_9FUNG</name>
<dbReference type="GO" id="GO:0006360">
    <property type="term" value="P:transcription by RNA polymerase I"/>
    <property type="evidence" value="ECO:0007669"/>
    <property type="project" value="TreeGrafter"/>
</dbReference>
<sequence length="200" mass="22383">LRTRKAPPEREIDRFGVLSRAGGRGAGARDVVPLPRARTQTAGGDRADGGARPARAAGSGVAAPPRSHCPAASGRSVRSSTAPSRPPATARGSDGRRRRVRDDEGDESEYDSMDDFIVDDDEDGADRYRVGSIREMLGVRYHDVNDDDDDDDNMEVSATQVMREDRRSARIGRLEDEEEERRMVEEERRRRRRHTERARQ</sequence>
<evidence type="ECO:0000256" key="3">
    <source>
        <dbReference type="SAM" id="MobiDB-lite"/>
    </source>
</evidence>
<dbReference type="PANTHER" id="PTHR22691">
    <property type="entry name" value="YEAST SPT2-RELATED"/>
    <property type="match status" value="1"/>
</dbReference>
<keyword evidence="5" id="KW-1185">Reference proteome</keyword>
<gene>
    <name evidence="4" type="ORF">LPJ61_003284</name>
</gene>
<evidence type="ECO:0000256" key="1">
    <source>
        <dbReference type="ARBA" id="ARBA00006461"/>
    </source>
</evidence>
<dbReference type="SMART" id="SM00784">
    <property type="entry name" value="SPT2"/>
    <property type="match status" value="1"/>
</dbReference>
<proteinExistence type="inferred from homology"/>
<keyword evidence="2" id="KW-0175">Coiled coil</keyword>
<accession>A0A9W7YBI2</accession>
<feature type="compositionally biased region" description="Low complexity" evidence="3">
    <location>
        <begin position="50"/>
        <end position="66"/>
    </location>
</feature>
<dbReference type="GO" id="GO:0005730">
    <property type="term" value="C:nucleolus"/>
    <property type="evidence" value="ECO:0007669"/>
    <property type="project" value="TreeGrafter"/>
</dbReference>
<feature type="compositionally biased region" description="Basic and acidic residues" evidence="3">
    <location>
        <begin position="163"/>
        <end position="188"/>
    </location>
</feature>
<evidence type="ECO:0000313" key="5">
    <source>
        <dbReference type="Proteomes" id="UP001143981"/>
    </source>
</evidence>
<feature type="non-terminal residue" evidence="4">
    <location>
        <position position="1"/>
    </location>
</feature>
<reference evidence="4" key="1">
    <citation type="submission" date="2022-07" db="EMBL/GenBank/DDBJ databases">
        <title>Phylogenomic reconstructions and comparative analyses of Kickxellomycotina fungi.</title>
        <authorList>
            <person name="Reynolds N.K."/>
            <person name="Stajich J.E."/>
            <person name="Barry K."/>
            <person name="Grigoriev I.V."/>
            <person name="Crous P."/>
            <person name="Smith M.E."/>
        </authorList>
    </citation>
    <scope>NUCLEOTIDE SEQUENCE</scope>
    <source>
        <strain evidence="4">BCRC 34381</strain>
    </source>
</reference>
<evidence type="ECO:0000313" key="4">
    <source>
        <dbReference type="EMBL" id="KAJ1729936.1"/>
    </source>
</evidence>
<dbReference type="GO" id="GO:0042393">
    <property type="term" value="F:histone binding"/>
    <property type="evidence" value="ECO:0007669"/>
    <property type="project" value="TreeGrafter"/>
</dbReference>
<dbReference type="PANTHER" id="PTHR22691:SF8">
    <property type="entry name" value="PROTEIN SPT2 HOMOLOG"/>
    <property type="match status" value="1"/>
</dbReference>
<dbReference type="GO" id="GO:0003677">
    <property type="term" value="F:DNA binding"/>
    <property type="evidence" value="ECO:0007669"/>
    <property type="project" value="TreeGrafter"/>
</dbReference>
<comment type="similarity">
    <text evidence="1">Belongs to the SPT2 family.</text>
</comment>
<dbReference type="OrthoDB" id="5588534at2759"/>
<protein>
    <submittedName>
        <fullName evidence="4">Uncharacterized protein</fullName>
    </submittedName>
</protein>
<evidence type="ECO:0000256" key="2">
    <source>
        <dbReference type="ARBA" id="ARBA00023054"/>
    </source>
</evidence>